<gene>
    <name evidence="2" type="ORF">MVES_003236</name>
</gene>
<feature type="transmembrane region" description="Helical" evidence="1">
    <location>
        <begin position="21"/>
        <end position="43"/>
    </location>
</feature>
<evidence type="ECO:0000313" key="2">
    <source>
        <dbReference type="EMBL" id="PKI82811.1"/>
    </source>
</evidence>
<reference evidence="2 3" key="1">
    <citation type="submission" date="2017-10" db="EMBL/GenBank/DDBJ databases">
        <title>A novel species of cold-tolerant Malassezia isolated from bats.</title>
        <authorList>
            <person name="Lorch J.M."/>
            <person name="Palmer J.M."/>
            <person name="Vanderwolf K.J."/>
            <person name="Schmidt K.Z."/>
            <person name="Verant M.L."/>
            <person name="Weller T.J."/>
            <person name="Blehert D.S."/>
        </authorList>
    </citation>
    <scope>NUCLEOTIDE SEQUENCE [LARGE SCALE GENOMIC DNA]</scope>
    <source>
        <strain evidence="2 3">NWHC:44797-103</strain>
    </source>
</reference>
<dbReference type="AlphaFoldDB" id="A0A2N1J8C0"/>
<proteinExistence type="predicted"/>
<evidence type="ECO:0000256" key="1">
    <source>
        <dbReference type="SAM" id="Phobius"/>
    </source>
</evidence>
<dbReference type="EMBL" id="KZ454993">
    <property type="protein sequence ID" value="PKI82811.1"/>
    <property type="molecule type" value="Genomic_DNA"/>
</dbReference>
<name>A0A2N1J8C0_9BASI</name>
<sequence>MYDVVALLVHVILPVWNANRLGIALVFGDVLLGWMCLWTYVVAGLKTSFAPMRVGEESVYHTVKRSTGERRWCKLVHRGTTFELPASWLALFILCLFCILVLLPFFLFHVYLLLTNRTTLEYIEGMPQLRLADVPLARNFRLHLADTLRRSGELDRPAARDANSALSTTQKNAQRKLYNVGAATVCIIP</sequence>
<feature type="transmembrane region" description="Helical" evidence="1">
    <location>
        <begin position="88"/>
        <end position="114"/>
    </location>
</feature>
<evidence type="ECO:0000313" key="3">
    <source>
        <dbReference type="Proteomes" id="UP000232875"/>
    </source>
</evidence>
<organism evidence="2 3">
    <name type="scientific">Malassezia vespertilionis</name>
    <dbReference type="NCBI Taxonomy" id="2020962"/>
    <lineage>
        <taxon>Eukaryota</taxon>
        <taxon>Fungi</taxon>
        <taxon>Dikarya</taxon>
        <taxon>Basidiomycota</taxon>
        <taxon>Ustilaginomycotina</taxon>
        <taxon>Malasseziomycetes</taxon>
        <taxon>Malasseziales</taxon>
        <taxon>Malasseziaceae</taxon>
        <taxon>Malassezia</taxon>
    </lineage>
</organism>
<accession>A0A2N1J8C0</accession>
<keyword evidence="1" id="KW-0812">Transmembrane</keyword>
<keyword evidence="1" id="KW-1133">Transmembrane helix</keyword>
<dbReference type="Proteomes" id="UP000232875">
    <property type="component" value="Unassembled WGS sequence"/>
</dbReference>
<keyword evidence="3" id="KW-1185">Reference proteome</keyword>
<keyword evidence="1" id="KW-0472">Membrane</keyword>
<protein>
    <submittedName>
        <fullName evidence="2">Uncharacterized protein</fullName>
    </submittedName>
</protein>